<dbReference type="RefSeq" id="WP_100129698.1">
    <property type="nucleotide sequence ID" value="NZ_CADDYI010000001.1"/>
</dbReference>
<evidence type="ECO:0000313" key="2">
    <source>
        <dbReference type="Proteomes" id="UP000229839"/>
    </source>
</evidence>
<dbReference type="EMBL" id="NJGE01000042">
    <property type="protein sequence ID" value="PIT67877.1"/>
    <property type="molecule type" value="Genomic_DNA"/>
</dbReference>
<dbReference type="STRING" id="85701.BM1374166_01354"/>
<comment type="caution">
    <text evidence="1">The sequence shown here is derived from an EMBL/GenBank/DDBJ whole genome shotgun (WGS) entry which is preliminary data.</text>
</comment>
<protein>
    <submittedName>
        <fullName evidence="1">Uncharacterized protein</fullName>
    </submittedName>
</protein>
<name>A0A2N9Y844_9HYPH</name>
<proteinExistence type="predicted"/>
<dbReference type="AlphaFoldDB" id="A0A2N9Y844"/>
<organism evidence="1 2">
    <name type="scientific">Bartonella tribocorum</name>
    <dbReference type="NCBI Taxonomy" id="85701"/>
    <lineage>
        <taxon>Bacteria</taxon>
        <taxon>Pseudomonadati</taxon>
        <taxon>Pseudomonadota</taxon>
        <taxon>Alphaproteobacteria</taxon>
        <taxon>Hyphomicrobiales</taxon>
        <taxon>Bartonellaceae</taxon>
        <taxon>Bartonella</taxon>
    </lineage>
</organism>
<gene>
    <name evidence="1" type="ORF">CER18_09255</name>
</gene>
<reference evidence="1 2" key="1">
    <citation type="submission" date="2017-06" db="EMBL/GenBank/DDBJ databases">
        <title>Draft genome of Bartonella tribocorum strain L103, isolated from a rodent in Laos.</title>
        <authorList>
            <person name="Hadjadj L."/>
            <person name="Jiyipong T."/>
            <person name="Morand S."/>
            <person name="Diene S.M."/>
            <person name="Rolain J.-M."/>
        </authorList>
    </citation>
    <scope>NUCLEOTIDE SEQUENCE [LARGE SCALE GENOMIC DNA]</scope>
    <source>
        <strain evidence="1 2">L103</strain>
    </source>
</reference>
<dbReference type="Proteomes" id="UP000229839">
    <property type="component" value="Unassembled WGS sequence"/>
</dbReference>
<sequence length="152" mass="17625">MKMRGSHQLDFFQRPVFPCREPVAQIDLERFRSRIKRAMARALRECRHERSEIAERMAHYLGIGCLSKASLDAYVAESKQVDISLPRFKAFVRATEAYWLWDEVVSEDGLLLLQGDEARLAEIARLQQEQREIAARLKAMRATPVQIKRGQP</sequence>
<dbReference type="OrthoDB" id="8450901at2"/>
<evidence type="ECO:0000313" key="1">
    <source>
        <dbReference type="EMBL" id="PIT67877.1"/>
    </source>
</evidence>
<accession>A0A2N9Y844</accession>